<sequence length="134" mass="14771">MISLDTARRLRAAGLRWSPGSGDRFVVADKGMDDEVFVLSDMTVEVHQQGDRKVIGFNGTTEWALDSVDDHETVWLPRETQLREALAATFRGLRQADGLWQVDLVVNGVPATVGHPDAEEAYARALLHLITGES</sequence>
<protein>
    <recommendedName>
        <fullName evidence="3">Pilus assembly protein CpaE</fullName>
    </recommendedName>
</protein>
<name>A0ABU2JDH6_9ACTN</name>
<evidence type="ECO:0000313" key="1">
    <source>
        <dbReference type="EMBL" id="MDT0263043.1"/>
    </source>
</evidence>
<dbReference type="EMBL" id="JAVREH010000027">
    <property type="protein sequence ID" value="MDT0263043.1"/>
    <property type="molecule type" value="Genomic_DNA"/>
</dbReference>
<dbReference type="Proteomes" id="UP001183176">
    <property type="component" value="Unassembled WGS sequence"/>
</dbReference>
<proteinExistence type="predicted"/>
<dbReference type="RefSeq" id="WP_311424189.1">
    <property type="nucleotide sequence ID" value="NZ_JAVREH010000027.1"/>
</dbReference>
<evidence type="ECO:0000313" key="2">
    <source>
        <dbReference type="Proteomes" id="UP001183176"/>
    </source>
</evidence>
<keyword evidence="2" id="KW-1185">Reference proteome</keyword>
<organism evidence="1 2">
    <name type="scientific">Jatrophihabitans lederbergiae</name>
    <dbReference type="NCBI Taxonomy" id="3075547"/>
    <lineage>
        <taxon>Bacteria</taxon>
        <taxon>Bacillati</taxon>
        <taxon>Actinomycetota</taxon>
        <taxon>Actinomycetes</taxon>
        <taxon>Jatrophihabitantales</taxon>
        <taxon>Jatrophihabitantaceae</taxon>
        <taxon>Jatrophihabitans</taxon>
    </lineage>
</organism>
<evidence type="ECO:0008006" key="3">
    <source>
        <dbReference type="Google" id="ProtNLM"/>
    </source>
</evidence>
<reference evidence="2" key="1">
    <citation type="submission" date="2023-07" db="EMBL/GenBank/DDBJ databases">
        <title>30 novel species of actinomycetes from the DSMZ collection.</title>
        <authorList>
            <person name="Nouioui I."/>
        </authorList>
    </citation>
    <scope>NUCLEOTIDE SEQUENCE [LARGE SCALE GENOMIC DNA]</scope>
    <source>
        <strain evidence="2">DSM 44399</strain>
    </source>
</reference>
<accession>A0ABU2JDH6</accession>
<comment type="caution">
    <text evidence="1">The sequence shown here is derived from an EMBL/GenBank/DDBJ whole genome shotgun (WGS) entry which is preliminary data.</text>
</comment>
<gene>
    <name evidence="1" type="ORF">RM423_16760</name>
</gene>